<evidence type="ECO:0000313" key="3">
    <source>
        <dbReference type="Proteomes" id="UP000257143"/>
    </source>
</evidence>
<comment type="caution">
    <text evidence="2">The sequence shown here is derived from an EMBL/GenBank/DDBJ whole genome shotgun (WGS) entry which is preliminary data.</text>
</comment>
<dbReference type="Proteomes" id="UP000257143">
    <property type="component" value="Unassembled WGS sequence"/>
</dbReference>
<dbReference type="Pfam" id="PF00753">
    <property type="entry name" value="Lactamase_B"/>
    <property type="match status" value="1"/>
</dbReference>
<accession>A0A3D8PY66</accession>
<organism evidence="2 3">
    <name type="scientific">Oceanobacillus arenosus</name>
    <dbReference type="NCBI Taxonomy" id="1229153"/>
    <lineage>
        <taxon>Bacteria</taxon>
        <taxon>Bacillati</taxon>
        <taxon>Bacillota</taxon>
        <taxon>Bacilli</taxon>
        <taxon>Bacillales</taxon>
        <taxon>Bacillaceae</taxon>
        <taxon>Oceanobacillus</taxon>
    </lineage>
</organism>
<dbReference type="CDD" id="cd07726">
    <property type="entry name" value="ST1585-like_MBL-fold"/>
    <property type="match status" value="1"/>
</dbReference>
<dbReference type="InterPro" id="IPR050855">
    <property type="entry name" value="NDM-1-like"/>
</dbReference>
<dbReference type="PANTHER" id="PTHR42951:SF22">
    <property type="entry name" value="METALLO BETA-LACTAMASE SUPERFAMILY LIPOPROTEIN"/>
    <property type="match status" value="1"/>
</dbReference>
<keyword evidence="2" id="KW-0378">Hydrolase</keyword>
<protein>
    <submittedName>
        <fullName evidence="2">MBL fold metallo-hydrolase</fullName>
    </submittedName>
</protein>
<dbReference type="InterPro" id="IPR036866">
    <property type="entry name" value="RibonucZ/Hydroxyglut_hydro"/>
</dbReference>
<sequence>MEEKKPIQIDNRISLIDGHDLGVAGRTGAYVIQEEALTLIETGPSPSIKHVKRGLEALGLSLEDVRYIIVTHIHLDHAGGAGLLLRECPNAKVVVHPRGERHLINPRKLAAGARAIYGDSFAELFDPIIPVPEDHIITKTEGDTLEIGPNCNLKFYDTPGHAKHHFSIYDPTSNGMFTGDTVGVRYAQLSRNGVDFFLPSTSPNHFDPSAMETSIKRIRELNLNRIYFGHFGMTEYVDVALQQVSKWLSIFVEEGERVFAEGKGYDELAARLMGRIRKKLRGQGIDDDHEVYILINLDMQVSSLGIMDYFQKLKH</sequence>
<feature type="domain" description="Metallo-beta-lactamase" evidence="1">
    <location>
        <begin position="26"/>
        <end position="230"/>
    </location>
</feature>
<evidence type="ECO:0000313" key="2">
    <source>
        <dbReference type="EMBL" id="RDW21090.1"/>
    </source>
</evidence>
<name>A0A3D8PY66_9BACI</name>
<dbReference type="InterPro" id="IPR037482">
    <property type="entry name" value="ST1585_MBL-fold"/>
</dbReference>
<dbReference type="AlphaFoldDB" id="A0A3D8PY66"/>
<dbReference type="GO" id="GO:0016787">
    <property type="term" value="F:hydrolase activity"/>
    <property type="evidence" value="ECO:0007669"/>
    <property type="project" value="UniProtKB-KW"/>
</dbReference>
<dbReference type="RefSeq" id="WP_115771719.1">
    <property type="nucleotide sequence ID" value="NZ_PIOC01000004.1"/>
</dbReference>
<dbReference type="SUPFAM" id="SSF56281">
    <property type="entry name" value="Metallo-hydrolase/oxidoreductase"/>
    <property type="match status" value="1"/>
</dbReference>
<evidence type="ECO:0000259" key="1">
    <source>
        <dbReference type="SMART" id="SM00849"/>
    </source>
</evidence>
<dbReference type="Gene3D" id="3.60.15.10">
    <property type="entry name" value="Ribonuclease Z/Hydroxyacylglutathione hydrolase-like"/>
    <property type="match status" value="1"/>
</dbReference>
<reference evidence="3" key="1">
    <citation type="submission" date="2017-11" db="EMBL/GenBank/DDBJ databases">
        <authorList>
            <person name="Zhu W."/>
        </authorList>
    </citation>
    <scope>NUCLEOTIDE SEQUENCE [LARGE SCALE GENOMIC DNA]</scope>
    <source>
        <strain evidence="3">CAU 1183</strain>
    </source>
</reference>
<dbReference type="OrthoDB" id="9761531at2"/>
<proteinExistence type="predicted"/>
<dbReference type="EMBL" id="PIOC01000004">
    <property type="protein sequence ID" value="RDW21090.1"/>
    <property type="molecule type" value="Genomic_DNA"/>
</dbReference>
<dbReference type="PANTHER" id="PTHR42951">
    <property type="entry name" value="METALLO-BETA-LACTAMASE DOMAIN-CONTAINING"/>
    <property type="match status" value="1"/>
</dbReference>
<keyword evidence="3" id="KW-1185">Reference proteome</keyword>
<dbReference type="InterPro" id="IPR001279">
    <property type="entry name" value="Metallo-B-lactamas"/>
</dbReference>
<gene>
    <name evidence="2" type="ORF">CWR48_03790</name>
</gene>
<dbReference type="SMART" id="SM00849">
    <property type="entry name" value="Lactamase_B"/>
    <property type="match status" value="1"/>
</dbReference>